<dbReference type="SUPFAM" id="SSF57903">
    <property type="entry name" value="FYVE/PHD zinc finger"/>
    <property type="match status" value="2"/>
</dbReference>
<dbReference type="SMART" id="SM00184">
    <property type="entry name" value="RING"/>
    <property type="match status" value="3"/>
</dbReference>
<evidence type="ECO:0000259" key="11">
    <source>
        <dbReference type="PROSITE" id="PS50016"/>
    </source>
</evidence>
<dbReference type="Pfam" id="PF00628">
    <property type="entry name" value="PHD"/>
    <property type="match status" value="2"/>
</dbReference>
<feature type="compositionally biased region" description="Basic residues" evidence="10">
    <location>
        <begin position="24"/>
        <end position="34"/>
    </location>
</feature>
<dbReference type="AlphaFoldDB" id="A0A9N9DGW3"/>
<comment type="subcellular location">
    <subcellularLocation>
        <location evidence="1">Nucleus</location>
    </subcellularLocation>
</comment>
<dbReference type="Gene3D" id="3.30.40.10">
    <property type="entry name" value="Zinc/RING finger domain, C3HC4 (zinc finger)"/>
    <property type="match status" value="3"/>
</dbReference>
<evidence type="ECO:0000256" key="9">
    <source>
        <dbReference type="PROSITE-ProRule" id="PRU00146"/>
    </source>
</evidence>
<protein>
    <submittedName>
        <fullName evidence="12">11342_t:CDS:1</fullName>
    </submittedName>
</protein>
<feature type="domain" description="PHD-type" evidence="11">
    <location>
        <begin position="479"/>
        <end position="550"/>
    </location>
</feature>
<comment type="caution">
    <text evidence="12">The sequence shown here is derived from an EMBL/GenBank/DDBJ whole genome shotgun (WGS) entry which is preliminary data.</text>
</comment>
<name>A0A9N9DGW3_9GLOM</name>
<dbReference type="InterPro" id="IPR013933">
    <property type="entry name" value="CRC_Rsc7/Swp82"/>
</dbReference>
<keyword evidence="4 9" id="KW-0863">Zinc-finger</keyword>
<feature type="compositionally biased region" description="Basic residues" evidence="10">
    <location>
        <begin position="1"/>
        <end position="14"/>
    </location>
</feature>
<feature type="domain" description="PHD-type" evidence="11">
    <location>
        <begin position="547"/>
        <end position="597"/>
    </location>
</feature>
<feature type="domain" description="PHD-type" evidence="11">
    <location>
        <begin position="643"/>
        <end position="708"/>
    </location>
</feature>
<evidence type="ECO:0000256" key="2">
    <source>
        <dbReference type="ARBA" id="ARBA00022723"/>
    </source>
</evidence>
<dbReference type="InterPro" id="IPR001841">
    <property type="entry name" value="Znf_RING"/>
</dbReference>
<keyword evidence="3" id="KW-0677">Repeat</keyword>
<evidence type="ECO:0000256" key="7">
    <source>
        <dbReference type="ARBA" id="ARBA00023163"/>
    </source>
</evidence>
<keyword evidence="8" id="KW-0539">Nucleus</keyword>
<keyword evidence="5" id="KW-0862">Zinc</keyword>
<dbReference type="PANTHER" id="PTHR45888:SF4">
    <property type="entry name" value="PHD FINGER PROTEIN 10"/>
    <property type="match status" value="1"/>
</dbReference>
<dbReference type="InterPro" id="IPR019787">
    <property type="entry name" value="Znf_PHD-finger"/>
</dbReference>
<evidence type="ECO:0000256" key="10">
    <source>
        <dbReference type="SAM" id="MobiDB-lite"/>
    </source>
</evidence>
<dbReference type="Proteomes" id="UP000789405">
    <property type="component" value="Unassembled WGS sequence"/>
</dbReference>
<gene>
    <name evidence="12" type="ORF">DERYTH_LOCUS9600</name>
</gene>
<organism evidence="12 13">
    <name type="scientific">Dentiscutata erythropus</name>
    <dbReference type="NCBI Taxonomy" id="1348616"/>
    <lineage>
        <taxon>Eukaryota</taxon>
        <taxon>Fungi</taxon>
        <taxon>Fungi incertae sedis</taxon>
        <taxon>Mucoromycota</taxon>
        <taxon>Glomeromycotina</taxon>
        <taxon>Glomeromycetes</taxon>
        <taxon>Diversisporales</taxon>
        <taxon>Gigasporaceae</taxon>
        <taxon>Dentiscutata</taxon>
    </lineage>
</organism>
<dbReference type="Pfam" id="PF08624">
    <property type="entry name" value="CRC_subunit"/>
    <property type="match status" value="1"/>
</dbReference>
<dbReference type="GO" id="GO:0008270">
    <property type="term" value="F:zinc ion binding"/>
    <property type="evidence" value="ECO:0007669"/>
    <property type="project" value="UniProtKB-KW"/>
</dbReference>
<evidence type="ECO:0000313" key="13">
    <source>
        <dbReference type="Proteomes" id="UP000789405"/>
    </source>
</evidence>
<keyword evidence="7" id="KW-0804">Transcription</keyword>
<feature type="compositionally biased region" description="Basic and acidic residues" evidence="10">
    <location>
        <begin position="35"/>
        <end position="60"/>
    </location>
</feature>
<dbReference type="GO" id="GO:0005634">
    <property type="term" value="C:nucleus"/>
    <property type="evidence" value="ECO:0007669"/>
    <property type="project" value="UniProtKB-SubCell"/>
</dbReference>
<dbReference type="OrthoDB" id="787137at2759"/>
<dbReference type="InterPro" id="IPR013083">
    <property type="entry name" value="Znf_RING/FYVE/PHD"/>
</dbReference>
<accession>A0A9N9DGW3</accession>
<evidence type="ECO:0000256" key="6">
    <source>
        <dbReference type="ARBA" id="ARBA00023015"/>
    </source>
</evidence>
<reference evidence="12" key="1">
    <citation type="submission" date="2021-06" db="EMBL/GenBank/DDBJ databases">
        <authorList>
            <person name="Kallberg Y."/>
            <person name="Tangrot J."/>
            <person name="Rosling A."/>
        </authorList>
    </citation>
    <scope>NUCLEOTIDE SEQUENCE</scope>
    <source>
        <strain evidence="12">MA453B</strain>
    </source>
</reference>
<sequence>MQPEVKRKRGRPRKNPNIDVSSPKRIRLNLKGKAKKIDKILSPKDTDKIQTPESNDEMHQTDTQQEVVSGEAQSLVSTQEDEILDEKGEQKITKDGELLGGRKFKVPVFQLPARGETWYMCSMDPSKVLGFRDSYTFFTKNSSLTRITATNEERDYLITTGLIPTNLRSRPISLVSARSIFMLFGSKIIQGGKKRLDDYYESKFEAEANDNDQNSETESTNNVLSKRMINNFNTRLKLCRKDGIKFYDPHTNIEQVPRDKQPTRIRTELISLTRKHTIIESEIKFDTVSRNPLGVLKPEVMNVLPPDIRKNVEIMNNEEIAVHKENEYPIALMKGQFQASYPLHNSRFQPDPSTKAPKFTAPYISATSAATNEDQFYNQNNNQNIKGSLQFSKANPQYICAVITATTGMPCRRAVTANGERCMYHRNTPSVTCHTDGNSNPESGASHLAQQTVVTESCATTTDSNAQPLTIPTDTVPSEDACAQCLSATAPPTTIPPDGVLPCPNDYTIKCSNCHRKFHPLCLTLSYSRLPRLLIAMESYQWQCNDCKTCVVCRSSGDEATLLICDDCDRGWHLDCSSPKVTQVPSELWLCSLCAQCNACGEKAASLNDAASNYHHVKTTEAANYPIYLATICNKCQTNFVRDLFCPVCLKTYTEDGQENDDDKYMVCCDGCDRWIHTRCDATLTPEKYQELADIPDAKYMCPLCEGRIRPLEEGNKQQKKALSGNPLATPVAVTPSHPIRGIISFKGKNVAVPEIRGWEKKLRHIIWSFLIINMAYL</sequence>
<dbReference type="InterPro" id="IPR011011">
    <property type="entry name" value="Znf_FYVE_PHD"/>
</dbReference>
<evidence type="ECO:0000256" key="3">
    <source>
        <dbReference type="ARBA" id="ARBA00022737"/>
    </source>
</evidence>
<evidence type="ECO:0000256" key="8">
    <source>
        <dbReference type="ARBA" id="ARBA00023242"/>
    </source>
</evidence>
<dbReference type="PROSITE" id="PS50016">
    <property type="entry name" value="ZF_PHD_2"/>
    <property type="match status" value="3"/>
</dbReference>
<feature type="region of interest" description="Disordered" evidence="10">
    <location>
        <begin position="1"/>
        <end position="64"/>
    </location>
</feature>
<keyword evidence="13" id="KW-1185">Reference proteome</keyword>
<dbReference type="PANTHER" id="PTHR45888">
    <property type="entry name" value="HL01030P-RELATED"/>
    <property type="match status" value="1"/>
</dbReference>
<evidence type="ECO:0000256" key="5">
    <source>
        <dbReference type="ARBA" id="ARBA00022833"/>
    </source>
</evidence>
<proteinExistence type="predicted"/>
<evidence type="ECO:0000256" key="4">
    <source>
        <dbReference type="ARBA" id="ARBA00022771"/>
    </source>
</evidence>
<dbReference type="SMART" id="SM00249">
    <property type="entry name" value="PHD"/>
    <property type="match status" value="3"/>
</dbReference>
<dbReference type="InterPro" id="IPR001965">
    <property type="entry name" value="Znf_PHD"/>
</dbReference>
<dbReference type="EMBL" id="CAJVPY010005294">
    <property type="protein sequence ID" value="CAG8639930.1"/>
    <property type="molecule type" value="Genomic_DNA"/>
</dbReference>
<evidence type="ECO:0000313" key="12">
    <source>
        <dbReference type="EMBL" id="CAG8639930.1"/>
    </source>
</evidence>
<evidence type="ECO:0000256" key="1">
    <source>
        <dbReference type="ARBA" id="ARBA00004123"/>
    </source>
</evidence>
<keyword evidence="6" id="KW-0805">Transcription regulation</keyword>
<keyword evidence="2" id="KW-0479">Metal-binding</keyword>